<name>A0A8J3VRY8_9ACTN</name>
<organism evidence="1 2">
    <name type="scientific">Rugosimonospora africana</name>
    <dbReference type="NCBI Taxonomy" id="556532"/>
    <lineage>
        <taxon>Bacteria</taxon>
        <taxon>Bacillati</taxon>
        <taxon>Actinomycetota</taxon>
        <taxon>Actinomycetes</taxon>
        <taxon>Micromonosporales</taxon>
        <taxon>Micromonosporaceae</taxon>
        <taxon>Rugosimonospora</taxon>
    </lineage>
</organism>
<proteinExistence type="predicted"/>
<gene>
    <name evidence="1" type="ORF">Raf01_48920</name>
</gene>
<accession>A0A8J3VRY8</accession>
<evidence type="ECO:0000313" key="2">
    <source>
        <dbReference type="Proteomes" id="UP000642748"/>
    </source>
</evidence>
<reference evidence="1" key="1">
    <citation type="submission" date="2021-01" db="EMBL/GenBank/DDBJ databases">
        <title>Whole genome shotgun sequence of Rugosimonospora africana NBRC 104875.</title>
        <authorList>
            <person name="Komaki H."/>
            <person name="Tamura T."/>
        </authorList>
    </citation>
    <scope>NUCLEOTIDE SEQUENCE</scope>
    <source>
        <strain evidence="1">NBRC 104875</strain>
    </source>
</reference>
<protein>
    <submittedName>
        <fullName evidence="1">Uncharacterized protein</fullName>
    </submittedName>
</protein>
<sequence>MNLDRSVSVGDSPAAEAWAQVLAFVTGQDRLRALRLELDLGVGKSEC</sequence>
<dbReference type="RefSeq" id="WP_203920286.1">
    <property type="nucleotide sequence ID" value="NZ_BONZ01000045.1"/>
</dbReference>
<comment type="caution">
    <text evidence="1">The sequence shown here is derived from an EMBL/GenBank/DDBJ whole genome shotgun (WGS) entry which is preliminary data.</text>
</comment>
<dbReference type="AlphaFoldDB" id="A0A8J3VRY8"/>
<dbReference type="Proteomes" id="UP000642748">
    <property type="component" value="Unassembled WGS sequence"/>
</dbReference>
<evidence type="ECO:0000313" key="1">
    <source>
        <dbReference type="EMBL" id="GIH16720.1"/>
    </source>
</evidence>
<keyword evidence="2" id="KW-1185">Reference proteome</keyword>
<dbReference type="EMBL" id="BONZ01000045">
    <property type="protein sequence ID" value="GIH16720.1"/>
    <property type="molecule type" value="Genomic_DNA"/>
</dbReference>